<evidence type="ECO:0000256" key="1">
    <source>
        <dbReference type="SAM" id="Phobius"/>
    </source>
</evidence>
<dbReference type="RefSeq" id="WP_103067618.1">
    <property type="nucleotide sequence ID" value="NZ_AZRL01000022.1"/>
</dbReference>
<feature type="transmembrane region" description="Helical" evidence="1">
    <location>
        <begin position="48"/>
        <end position="69"/>
    </location>
</feature>
<keyword evidence="1" id="KW-0812">Transmembrane</keyword>
<keyword evidence="1" id="KW-0472">Membrane</keyword>
<evidence type="ECO:0000313" key="2">
    <source>
        <dbReference type="EMBL" id="PNR95143.1"/>
    </source>
</evidence>
<keyword evidence="1" id="KW-1133">Transmembrane helix</keyword>
<accession>A0A2K1NX79</accession>
<protein>
    <recommendedName>
        <fullName evidence="4">Glycerophosphoryl diester phosphodiesterase membrane domain-containing protein</fullName>
    </recommendedName>
</protein>
<dbReference type="AlphaFoldDB" id="A0A2K1NX79"/>
<comment type="caution">
    <text evidence="2">The sequence shown here is derived from an EMBL/GenBank/DDBJ whole genome shotgun (WGS) entry which is preliminary data.</text>
</comment>
<dbReference type="EMBL" id="AZRL01000022">
    <property type="protein sequence ID" value="PNR95143.1"/>
    <property type="molecule type" value="Genomic_DNA"/>
</dbReference>
<gene>
    <name evidence="2" type="ORF">X929_08865</name>
</gene>
<feature type="transmembrane region" description="Helical" evidence="1">
    <location>
        <begin position="90"/>
        <end position="111"/>
    </location>
</feature>
<dbReference type="Proteomes" id="UP000236434">
    <property type="component" value="Unassembled WGS sequence"/>
</dbReference>
<organism evidence="2 3">
    <name type="scientific">Petrotoga olearia DSM 13574</name>
    <dbReference type="NCBI Taxonomy" id="1122955"/>
    <lineage>
        <taxon>Bacteria</taxon>
        <taxon>Thermotogati</taxon>
        <taxon>Thermotogota</taxon>
        <taxon>Thermotogae</taxon>
        <taxon>Petrotogales</taxon>
        <taxon>Petrotogaceae</taxon>
        <taxon>Petrotoga</taxon>
    </lineage>
</organism>
<proteinExistence type="predicted"/>
<feature type="transmembrane region" description="Helical" evidence="1">
    <location>
        <begin position="117"/>
        <end position="136"/>
    </location>
</feature>
<name>A0A2K1NX79_9BACT</name>
<sequence>MRINLGKVFTEPFKIVGKNPIILIPVFIGIILSLLFDLVGFIGPIANFVSSIIIGIITVFFFAWTTIFFDQYKKGEEIDLKKSYSQISQLLLEIIVLSIVVGFLISLGTLAFVIPGLILALFLIFSPCALVVDNLSVTDSMKRSFSFVFKGENFLQIFLVLLVIFLLGIIPVVGLYLSVILEFILIPYIYVEYSK</sequence>
<evidence type="ECO:0000313" key="3">
    <source>
        <dbReference type="Proteomes" id="UP000236434"/>
    </source>
</evidence>
<evidence type="ECO:0008006" key="4">
    <source>
        <dbReference type="Google" id="ProtNLM"/>
    </source>
</evidence>
<dbReference type="OrthoDB" id="47264at2"/>
<feature type="transmembrane region" description="Helical" evidence="1">
    <location>
        <begin position="157"/>
        <end position="190"/>
    </location>
</feature>
<feature type="transmembrane region" description="Helical" evidence="1">
    <location>
        <begin position="21"/>
        <end position="42"/>
    </location>
</feature>
<reference evidence="2 3" key="1">
    <citation type="submission" date="2013-12" db="EMBL/GenBank/DDBJ databases">
        <title>Comparative genomics of Petrotoga isolates.</title>
        <authorList>
            <person name="Nesbo C.L."/>
            <person name="Charchuk R."/>
            <person name="Chow K."/>
        </authorList>
    </citation>
    <scope>NUCLEOTIDE SEQUENCE [LARGE SCALE GENOMIC DNA]</scope>
    <source>
        <strain evidence="2 3">DSM 13574</strain>
    </source>
</reference>